<dbReference type="Pfam" id="PF02875">
    <property type="entry name" value="Mur_ligase_C"/>
    <property type="match status" value="1"/>
</dbReference>
<dbReference type="InterPro" id="IPR051046">
    <property type="entry name" value="MurCDEF_CellWall_CoF430Synth"/>
</dbReference>
<dbReference type="PANTHER" id="PTHR43024">
    <property type="entry name" value="UDP-N-ACETYLMURAMOYL-TRIPEPTIDE--D-ALANYL-D-ALANINE LIGASE"/>
    <property type="match status" value="1"/>
</dbReference>
<dbReference type="RefSeq" id="WP_003390523.1">
    <property type="nucleotide sequence ID" value="NZ_APBN01000011.1"/>
</dbReference>
<dbReference type="AlphaFoldDB" id="M8E6A7"/>
<feature type="compositionally biased region" description="Acidic residues" evidence="4">
    <location>
        <begin position="490"/>
        <end position="503"/>
    </location>
</feature>
<dbReference type="STRING" id="1300222.I532_20306"/>
<comment type="caution">
    <text evidence="6">The sequence shown here is derived from an EMBL/GenBank/DDBJ whole genome shotgun (WGS) entry which is preliminary data.</text>
</comment>
<evidence type="ECO:0000256" key="2">
    <source>
        <dbReference type="ARBA" id="ARBA00022741"/>
    </source>
</evidence>
<reference evidence="6 7" key="1">
    <citation type="submission" date="2013-03" db="EMBL/GenBank/DDBJ databases">
        <title>Assembly of a new bacterial strain Brevibacillus borstelensis AK1.</title>
        <authorList>
            <person name="Rajan I."/>
            <person name="PoliReddy D."/>
            <person name="Sugumar T."/>
            <person name="Rathinam K."/>
            <person name="Alqarawi S."/>
            <person name="Khalil A.B."/>
            <person name="Sivakumar N."/>
        </authorList>
    </citation>
    <scope>NUCLEOTIDE SEQUENCE [LARGE SCALE GENOMIC DNA]</scope>
    <source>
        <strain evidence="6 7">AK1</strain>
    </source>
</reference>
<keyword evidence="3" id="KW-0067">ATP-binding</keyword>
<dbReference type="InterPro" id="IPR036615">
    <property type="entry name" value="Mur_ligase_C_dom_sf"/>
</dbReference>
<dbReference type="InterPro" id="IPR004101">
    <property type="entry name" value="Mur_ligase_C"/>
</dbReference>
<keyword evidence="7" id="KW-1185">Reference proteome</keyword>
<dbReference type="EMBL" id="APBN01000011">
    <property type="protein sequence ID" value="EMT50985.1"/>
    <property type="molecule type" value="Genomic_DNA"/>
</dbReference>
<feature type="domain" description="Mur ligase C-terminal" evidence="5">
    <location>
        <begin position="176"/>
        <end position="279"/>
    </location>
</feature>
<dbReference type="GO" id="GO:0016881">
    <property type="term" value="F:acid-amino acid ligase activity"/>
    <property type="evidence" value="ECO:0007669"/>
    <property type="project" value="InterPro"/>
</dbReference>
<sequence>MRQERSKKNGFPKRTATKINSPQKDKGRTSQKKVVKSLRVRSIRSGAVKKSSRNGNVIIAVTGKTGEAPIKVMPAPILKKRRRVYASGKHVLTSNARIRTRQKQPQYRRAIVVLDRLAKRDIRQGFQNIVDALKAIAASHTSGYAPHEIQAGLSQRRPGVSHVQSDIRVIEGTSIARPSAVKAALDILVQNEKGTNIAVFGTMQGKYTRKEYARIGRYVAMKKVDYLYTLGPYARCISRAATRSGFPQKRARHFTSRIKLHRALKKRLLPGTTILVIGSNKAKISKTCAYLRRLAKSKANVSVEVRPKKRKIAMRSDNDLLKEKDRVREDSLLEEDSEQETAGSEVESEFEMDSQVEEGDDHSQFEPDEEQDTEPEKTDEVEDDAGDGDHVEDDDNNHSITYDRRKRAVHKKNQPVATNDLSTDGLLVTNDLTASTESYFGSLPEGFDARSEDFASIPEGIDARSEDFASIPEGIDAQSEDSLAEGVDAQSEDSLAEDIDSVPDDFPLTAQSVDPDDAL</sequence>
<evidence type="ECO:0000256" key="4">
    <source>
        <dbReference type="SAM" id="MobiDB-lite"/>
    </source>
</evidence>
<keyword evidence="2" id="KW-0547">Nucleotide-binding</keyword>
<keyword evidence="1" id="KW-0436">Ligase</keyword>
<evidence type="ECO:0000313" key="7">
    <source>
        <dbReference type="Proteomes" id="UP000012081"/>
    </source>
</evidence>
<feature type="region of interest" description="Disordered" evidence="4">
    <location>
        <begin position="1"/>
        <end position="34"/>
    </location>
</feature>
<name>M8E6A7_9BACL</name>
<feature type="compositionally biased region" description="Basic residues" evidence="4">
    <location>
        <begin position="404"/>
        <end position="413"/>
    </location>
</feature>
<evidence type="ECO:0000313" key="6">
    <source>
        <dbReference type="EMBL" id="EMT50985.1"/>
    </source>
</evidence>
<feature type="region of interest" description="Disordered" evidence="4">
    <location>
        <begin position="479"/>
        <end position="519"/>
    </location>
</feature>
<accession>M8E6A7</accession>
<evidence type="ECO:0000256" key="3">
    <source>
        <dbReference type="ARBA" id="ARBA00022840"/>
    </source>
</evidence>
<feature type="compositionally biased region" description="Acidic residues" evidence="4">
    <location>
        <begin position="346"/>
        <end position="395"/>
    </location>
</feature>
<protein>
    <recommendedName>
        <fullName evidence="5">Mur ligase C-terminal domain-containing protein</fullName>
    </recommendedName>
</protein>
<feature type="region of interest" description="Disordered" evidence="4">
    <location>
        <begin position="323"/>
        <end position="421"/>
    </location>
</feature>
<dbReference type="SUPFAM" id="SSF53244">
    <property type="entry name" value="MurD-like peptide ligases, peptide-binding domain"/>
    <property type="match status" value="1"/>
</dbReference>
<gene>
    <name evidence="6" type="ORF">I532_20306</name>
</gene>
<dbReference type="Proteomes" id="UP000012081">
    <property type="component" value="Unassembled WGS sequence"/>
</dbReference>
<organism evidence="6 7">
    <name type="scientific">Brevibacillus borstelensis AK1</name>
    <dbReference type="NCBI Taxonomy" id="1300222"/>
    <lineage>
        <taxon>Bacteria</taxon>
        <taxon>Bacillati</taxon>
        <taxon>Bacillota</taxon>
        <taxon>Bacilli</taxon>
        <taxon>Bacillales</taxon>
        <taxon>Paenibacillaceae</taxon>
        <taxon>Brevibacillus</taxon>
    </lineage>
</organism>
<proteinExistence type="predicted"/>
<evidence type="ECO:0000259" key="5">
    <source>
        <dbReference type="Pfam" id="PF02875"/>
    </source>
</evidence>
<dbReference type="PANTHER" id="PTHR43024:SF1">
    <property type="entry name" value="UDP-N-ACETYLMURAMOYL-TRIPEPTIDE--D-ALANYL-D-ALANINE LIGASE"/>
    <property type="match status" value="1"/>
</dbReference>
<dbReference type="Gene3D" id="3.90.190.20">
    <property type="entry name" value="Mur ligase, C-terminal domain"/>
    <property type="match status" value="1"/>
</dbReference>
<dbReference type="PATRIC" id="fig|1300222.3.peg.4271"/>
<evidence type="ECO:0000256" key="1">
    <source>
        <dbReference type="ARBA" id="ARBA00022598"/>
    </source>
</evidence>
<dbReference type="GO" id="GO:0005524">
    <property type="term" value="F:ATP binding"/>
    <property type="evidence" value="ECO:0007669"/>
    <property type="project" value="UniProtKB-KW"/>
</dbReference>